<accession>A0A2I1KTX8</accession>
<dbReference type="InterPro" id="IPR050482">
    <property type="entry name" value="Sensor_HK_TwoCompSys"/>
</dbReference>
<keyword evidence="2 6" id="KW-0418">Kinase</keyword>
<dbReference type="EMBL" id="PKHA01000003">
    <property type="protein sequence ID" value="PKY99082.1"/>
    <property type="molecule type" value="Genomic_DNA"/>
</dbReference>
<proteinExistence type="predicted"/>
<evidence type="ECO:0000256" key="1">
    <source>
        <dbReference type="ARBA" id="ARBA00022679"/>
    </source>
</evidence>
<keyword evidence="4" id="KW-0812">Transmembrane</keyword>
<evidence type="ECO:0000256" key="4">
    <source>
        <dbReference type="SAM" id="Phobius"/>
    </source>
</evidence>
<dbReference type="Pfam" id="PF07730">
    <property type="entry name" value="HisKA_3"/>
    <property type="match status" value="1"/>
</dbReference>
<keyword evidence="3" id="KW-0902">Two-component regulatory system</keyword>
<comment type="caution">
    <text evidence="6">The sequence shown here is derived from an EMBL/GenBank/DDBJ whole genome shotgun (WGS) entry which is preliminary data.</text>
</comment>
<organism evidence="6 7">
    <name type="scientific">Actinomyces urogenitalis</name>
    <dbReference type="NCBI Taxonomy" id="103621"/>
    <lineage>
        <taxon>Bacteria</taxon>
        <taxon>Bacillati</taxon>
        <taxon>Actinomycetota</taxon>
        <taxon>Actinomycetes</taxon>
        <taxon>Actinomycetales</taxon>
        <taxon>Actinomycetaceae</taxon>
        <taxon>Actinomyces</taxon>
    </lineage>
</organism>
<keyword evidence="4" id="KW-0472">Membrane</keyword>
<keyword evidence="1" id="KW-0808">Transferase</keyword>
<dbReference type="Gene3D" id="1.20.5.1930">
    <property type="match status" value="1"/>
</dbReference>
<dbReference type="GO" id="GO:0000155">
    <property type="term" value="F:phosphorelay sensor kinase activity"/>
    <property type="evidence" value="ECO:0007669"/>
    <property type="project" value="InterPro"/>
</dbReference>
<evidence type="ECO:0000256" key="3">
    <source>
        <dbReference type="ARBA" id="ARBA00023012"/>
    </source>
</evidence>
<feature type="transmembrane region" description="Helical" evidence="4">
    <location>
        <begin position="58"/>
        <end position="80"/>
    </location>
</feature>
<reference evidence="6 7" key="1">
    <citation type="submission" date="2017-12" db="EMBL/GenBank/DDBJ databases">
        <title>Phylogenetic diversity of female urinary microbiome.</title>
        <authorList>
            <person name="Thomas-White K."/>
            <person name="Wolfe A.J."/>
        </authorList>
    </citation>
    <scope>NUCLEOTIDE SEQUENCE [LARGE SCALE GENOMIC DNA]</scope>
    <source>
        <strain evidence="6 7">UMB0319</strain>
    </source>
</reference>
<dbReference type="GO" id="GO:0046983">
    <property type="term" value="F:protein dimerization activity"/>
    <property type="evidence" value="ECO:0007669"/>
    <property type="project" value="InterPro"/>
</dbReference>
<keyword evidence="4" id="KW-1133">Transmembrane helix</keyword>
<dbReference type="PANTHER" id="PTHR24421">
    <property type="entry name" value="NITRATE/NITRITE SENSOR PROTEIN NARX-RELATED"/>
    <property type="match status" value="1"/>
</dbReference>
<dbReference type="InterPro" id="IPR036890">
    <property type="entry name" value="HATPase_C_sf"/>
</dbReference>
<dbReference type="Proteomes" id="UP000234778">
    <property type="component" value="Unassembled WGS sequence"/>
</dbReference>
<dbReference type="AlphaFoldDB" id="A0A2I1KTX8"/>
<dbReference type="Gene3D" id="3.30.565.10">
    <property type="entry name" value="Histidine kinase-like ATPase, C-terminal domain"/>
    <property type="match status" value="1"/>
</dbReference>
<dbReference type="CDD" id="cd16917">
    <property type="entry name" value="HATPase_UhpB-NarQ-NarX-like"/>
    <property type="match status" value="1"/>
</dbReference>
<dbReference type="GO" id="GO:0016020">
    <property type="term" value="C:membrane"/>
    <property type="evidence" value="ECO:0007669"/>
    <property type="project" value="InterPro"/>
</dbReference>
<evidence type="ECO:0000313" key="6">
    <source>
        <dbReference type="EMBL" id="PKY99082.1"/>
    </source>
</evidence>
<evidence type="ECO:0000259" key="5">
    <source>
        <dbReference type="Pfam" id="PF07730"/>
    </source>
</evidence>
<feature type="transmembrane region" description="Helical" evidence="4">
    <location>
        <begin position="122"/>
        <end position="140"/>
    </location>
</feature>
<dbReference type="SUPFAM" id="SSF55874">
    <property type="entry name" value="ATPase domain of HSP90 chaperone/DNA topoisomerase II/histidine kinase"/>
    <property type="match status" value="1"/>
</dbReference>
<protein>
    <submittedName>
        <fullName evidence="6">Two component system sensor kinase</fullName>
    </submittedName>
</protein>
<sequence>MAWTASTEASSAAKAVCIGAIVVFIGLYVYTVSTMGSWDELPPETPVAQQLRPLLPRLALLAIPAAVSLPVLGWSGMYYLPYLCAILLFGTHLSTGLSLTSLLCAGGILSAVAAPTSLSQKGMAIGCCFSCVVVVVSRIGDETGQRRRTTDLALTAAREREEISRDVHDILGHSLTVLTLKAEVAQRLVEVDPAAAQTELGEIVALSRTALADVRATVTRLRTPDLASQLEASRTAFAAAEIEAKVHGRARDIPLPQREVLSWALREATTNVLRHAGARRVVVTLAPGRLTVADDGAGLRGHGPGNGLAGLRQRVEAAGGLLQVTGPGLAGGTGEGTTVEVTL</sequence>
<evidence type="ECO:0000313" key="7">
    <source>
        <dbReference type="Proteomes" id="UP000234778"/>
    </source>
</evidence>
<dbReference type="PANTHER" id="PTHR24421:SF63">
    <property type="entry name" value="SENSOR HISTIDINE KINASE DESK"/>
    <property type="match status" value="1"/>
</dbReference>
<name>A0A2I1KTX8_9ACTO</name>
<feature type="transmembrane region" description="Helical" evidence="4">
    <location>
        <begin position="87"/>
        <end position="110"/>
    </location>
</feature>
<feature type="domain" description="Signal transduction histidine kinase subgroup 3 dimerisation and phosphoacceptor" evidence="5">
    <location>
        <begin position="159"/>
        <end position="225"/>
    </location>
</feature>
<evidence type="ECO:0000256" key="2">
    <source>
        <dbReference type="ARBA" id="ARBA00022777"/>
    </source>
</evidence>
<gene>
    <name evidence="6" type="ORF">CYJ26_04820</name>
</gene>
<feature type="transmembrane region" description="Helical" evidence="4">
    <location>
        <begin position="12"/>
        <end position="38"/>
    </location>
</feature>
<dbReference type="InterPro" id="IPR011712">
    <property type="entry name" value="Sig_transdc_His_kin_sub3_dim/P"/>
</dbReference>